<keyword evidence="6" id="KW-1185">Reference proteome</keyword>
<evidence type="ECO:0000256" key="2">
    <source>
        <dbReference type="SAM" id="SignalP"/>
    </source>
</evidence>
<feature type="domain" description="Fibronectin type-III" evidence="3">
    <location>
        <begin position="455"/>
        <end position="530"/>
    </location>
</feature>
<dbReference type="Gene3D" id="2.60.40.1120">
    <property type="entry name" value="Carboxypeptidase-like, regulatory domain"/>
    <property type="match status" value="1"/>
</dbReference>
<dbReference type="SUPFAM" id="SSF49452">
    <property type="entry name" value="Starch-binding domain-like"/>
    <property type="match status" value="1"/>
</dbReference>
<gene>
    <name evidence="5" type="ORF">SAMN02746098_00182</name>
</gene>
<dbReference type="Gene3D" id="2.60.40.1080">
    <property type="match status" value="3"/>
</dbReference>
<feature type="compositionally biased region" description="Pro residues" evidence="1">
    <location>
        <begin position="1015"/>
        <end position="1038"/>
    </location>
</feature>
<evidence type="ECO:0000313" key="6">
    <source>
        <dbReference type="Proteomes" id="UP000183954"/>
    </source>
</evidence>
<dbReference type="InterPro" id="IPR008964">
    <property type="entry name" value="Invasin/intimin_cell_adhesion"/>
</dbReference>
<name>A0A1M5Q9Z4_9FIRM</name>
<evidence type="ECO:0000256" key="1">
    <source>
        <dbReference type="SAM" id="MobiDB-lite"/>
    </source>
</evidence>
<dbReference type="OrthoDB" id="2051435at2"/>
<dbReference type="STRING" id="1121420.SAMN02746098_00182"/>
<dbReference type="InterPro" id="IPR003343">
    <property type="entry name" value="Big_2"/>
</dbReference>
<dbReference type="InterPro" id="IPR013784">
    <property type="entry name" value="Carb-bd-like_fold"/>
</dbReference>
<evidence type="ECO:0000259" key="3">
    <source>
        <dbReference type="SMART" id="SM00060"/>
    </source>
</evidence>
<feature type="domain" description="Fibronectin type-III" evidence="3">
    <location>
        <begin position="543"/>
        <end position="623"/>
    </location>
</feature>
<feature type="domain" description="BIG2" evidence="4">
    <location>
        <begin position="832"/>
        <end position="911"/>
    </location>
</feature>
<dbReference type="GO" id="GO:0030246">
    <property type="term" value="F:carbohydrate binding"/>
    <property type="evidence" value="ECO:0007669"/>
    <property type="project" value="InterPro"/>
</dbReference>
<dbReference type="Pfam" id="PF02368">
    <property type="entry name" value="Big_2"/>
    <property type="match status" value="2"/>
</dbReference>
<evidence type="ECO:0000313" key="5">
    <source>
        <dbReference type="EMBL" id="SHH10611.1"/>
    </source>
</evidence>
<feature type="compositionally biased region" description="Polar residues" evidence="1">
    <location>
        <begin position="1003"/>
        <end position="1012"/>
    </location>
</feature>
<feature type="signal peptide" evidence="2">
    <location>
        <begin position="1"/>
        <end position="28"/>
    </location>
</feature>
<protein>
    <submittedName>
        <fullName evidence="5">Ig-like domain (Group 2)</fullName>
    </submittedName>
</protein>
<dbReference type="EMBL" id="FQXJ01000003">
    <property type="protein sequence ID" value="SHH10611.1"/>
    <property type="molecule type" value="Genomic_DNA"/>
</dbReference>
<feature type="domain" description="BIG2" evidence="4">
    <location>
        <begin position="743"/>
        <end position="827"/>
    </location>
</feature>
<organism evidence="5 6">
    <name type="scientific">Desulfosporosinus lacus DSM 15449</name>
    <dbReference type="NCBI Taxonomy" id="1121420"/>
    <lineage>
        <taxon>Bacteria</taxon>
        <taxon>Bacillati</taxon>
        <taxon>Bacillota</taxon>
        <taxon>Clostridia</taxon>
        <taxon>Eubacteriales</taxon>
        <taxon>Desulfitobacteriaceae</taxon>
        <taxon>Desulfosporosinus</taxon>
    </lineage>
</organism>
<dbReference type="InterPro" id="IPR003961">
    <property type="entry name" value="FN3_dom"/>
</dbReference>
<reference evidence="6" key="1">
    <citation type="submission" date="2016-11" db="EMBL/GenBank/DDBJ databases">
        <authorList>
            <person name="Varghese N."/>
            <person name="Submissions S."/>
        </authorList>
    </citation>
    <scope>NUCLEOTIDE SEQUENCE [LARGE SCALE GENOMIC DNA]</scope>
    <source>
        <strain evidence="6">DSM 15449</strain>
    </source>
</reference>
<feature type="domain" description="BIG2" evidence="4">
    <location>
        <begin position="916"/>
        <end position="997"/>
    </location>
</feature>
<feature type="region of interest" description="Disordered" evidence="1">
    <location>
        <begin position="1003"/>
        <end position="1081"/>
    </location>
</feature>
<feature type="region of interest" description="Disordered" evidence="1">
    <location>
        <begin position="139"/>
        <end position="165"/>
    </location>
</feature>
<dbReference type="RefSeq" id="WP_073027128.1">
    <property type="nucleotide sequence ID" value="NZ_FQXJ01000003.1"/>
</dbReference>
<proteinExistence type="predicted"/>
<dbReference type="InterPro" id="IPR013783">
    <property type="entry name" value="Ig-like_fold"/>
</dbReference>
<dbReference type="Proteomes" id="UP000183954">
    <property type="component" value="Unassembled WGS sequence"/>
</dbReference>
<dbReference type="InterPro" id="IPR036116">
    <property type="entry name" value="FN3_sf"/>
</dbReference>
<keyword evidence="2" id="KW-0732">Signal</keyword>
<dbReference type="SUPFAM" id="SSF49265">
    <property type="entry name" value="Fibronectin type III"/>
    <property type="match status" value="1"/>
</dbReference>
<feature type="chain" id="PRO_5011957367" evidence="2">
    <location>
        <begin position="29"/>
        <end position="1360"/>
    </location>
</feature>
<evidence type="ECO:0000259" key="4">
    <source>
        <dbReference type="SMART" id="SM00635"/>
    </source>
</evidence>
<dbReference type="SMART" id="SM00060">
    <property type="entry name" value="FN3"/>
    <property type="match status" value="2"/>
</dbReference>
<dbReference type="SUPFAM" id="SSF49373">
    <property type="entry name" value="Invasin/intimin cell-adhesion fragments"/>
    <property type="match status" value="2"/>
</dbReference>
<accession>A0A1M5Q9Z4</accession>
<sequence length="1360" mass="148005">MKKRIRLVFLSLLIFFQGFALFPNQALAIEGYQQPVYTKNVRINGSVTPETIQTLDIPNIKAITQLTVDNGFVDYDLSGDTITLNLSGGEVKGTQWNPNKYSKTETDQKTSSSDSFTSSIAYSDESGYSGTLTKDGSSYVASGSDIPEDSKTATDTRVTSVGGSAGSLPASVSYSSDGYAGTLSTSGSAYVSSGSYSASDSMFVTAQTSPNYNSGGYTGTLSSYVYSGSYTPAGTPKEIIQVVGHHTHGNFELYPGDSLDFEIPYTENGVTIMLDQYDMTLDGGGGSSPPGPQMLYLWYKGTWQQPAVDTRVYKYQGTVTKPASDTRVWTQNYSGTVTKPASDTRIWKQDYSGTVYKGEYENLYEYDVEFQYVLKLEPPQWDVDQEEPTNQDVTVTIYYPDDSSVKEYKLNDGEWLPYESPVIVPENLSIYARSSDGINYSNTVSLVIDNIDKAPPSVNAPTATADSTNQITVTPDAADDATGLHEASFLYNRDGEDVGSWTAESFVDTELTPNTQYHYKYKARDSVGNESDYSEEVQRYTLALDPIGVEITTSTTESITLNITNNEQNEEPPETLIEVRLKSDGTVIATSDWSAEIERVLDGLNLDTEYELWVKARNGDRIENEFLKMQDSFYSNRQHHGSLTEPSGDRMITDHEAFTLSGRAWDLDRDKLIVSATVGESEKTFELTDTPSEEPDANNWFVSFTGDDLPNGSYNLISIKIKDGKGEEIDIPFNYTLTVAVTRIVKVEIEPGTLEIPVGQTMQLLATAYYSNGITNTNSPITEGVIWSSSSPENISVDNHGKIIGVAKGNATISANFEGKVATAEITVTDPVITSIEVQPERTVNLGNAFTLTAMATYSDGTEVDVTRQATWLSLNPEISVVNHGTVIGRSLGKTTVQAELEGVIGRVQVEVTPAIVKTVNLEPDQSQLQRGESLSLKAMAHYSDNKMVNVTNVATWSSLNPEIASVDGTGKVIGISEGKAIIQAGFEGKLATAEIIVISLPNSEPSGSSDLPTPSKPIDPTPTTPPAIPAPETPKPTVPVTTVPENIPDEPNPQTPIDEKSKTAETTPTKPKPSNASERYATSQAAIQKGNQVKGTMKDNSLLNIPTKTTEIGVVKGYVKDRQGNPIADARIELHSTPRVTYTDNKGFFQFANVEMGAHRIYLADESISKDLVLLNSITVREGGQVKSMTGDQVANALGEKGIVETAQVQLSANDSLKELEIIVDMNSKVKGKWFGLASLFPENFFSTENLLAGIGLSGSLLTVFVLSRFSRNTFIYVGLKCIQKRRAKLTQGELTLNLQKEFLKANGDNLKIVFSKSLSRKLAEKSITIIEAGKVVTRLISPEFAGKPLEIEVETLGE</sequence>
<feature type="compositionally biased region" description="Low complexity" evidence="1">
    <location>
        <begin position="1065"/>
        <end position="1075"/>
    </location>
</feature>
<feature type="region of interest" description="Disordered" evidence="1">
    <location>
        <begin position="97"/>
        <end position="116"/>
    </location>
</feature>
<dbReference type="Gene3D" id="2.60.40.10">
    <property type="entry name" value="Immunoglobulins"/>
    <property type="match status" value="1"/>
</dbReference>
<dbReference type="SMART" id="SM00635">
    <property type="entry name" value="BID_2"/>
    <property type="match status" value="3"/>
</dbReference>